<keyword evidence="2" id="KW-1185">Reference proteome</keyword>
<name>A0A504JK68_9FLAO</name>
<gene>
    <name evidence="1" type="ORF">FHK87_04680</name>
</gene>
<dbReference type="AlphaFoldDB" id="A0A504JK68"/>
<comment type="caution">
    <text evidence="1">The sequence shown here is derived from an EMBL/GenBank/DDBJ whole genome shotgun (WGS) entry which is preliminary data.</text>
</comment>
<organism evidence="1 2">
    <name type="scientific">Aquimarina algicola</name>
    <dbReference type="NCBI Taxonomy" id="2589995"/>
    <lineage>
        <taxon>Bacteria</taxon>
        <taxon>Pseudomonadati</taxon>
        <taxon>Bacteroidota</taxon>
        <taxon>Flavobacteriia</taxon>
        <taxon>Flavobacteriales</taxon>
        <taxon>Flavobacteriaceae</taxon>
        <taxon>Aquimarina</taxon>
    </lineage>
</organism>
<evidence type="ECO:0000313" key="1">
    <source>
        <dbReference type="EMBL" id="TPN86901.1"/>
    </source>
</evidence>
<dbReference type="RefSeq" id="WP_140590577.1">
    <property type="nucleotide sequence ID" value="NZ_VFWZ01000002.1"/>
</dbReference>
<sequence length="183" mass="21095">MGDRHQDIVIKNVENNELDNIAEKVVNYLIEEKIISSKKSDNVLGKDLGYAPGEHWNLAVKYPEEEHFLELWTNGLEIRKGRTVFWADGGAFEKIECPKCGENNLHCEWGELFGQWIENPTSANLECITCKESSSISEYKFEPIWALSNLGFVFWNWPIFKNSFIIELEKLTGKQIIKVEGKL</sequence>
<dbReference type="OrthoDB" id="3468002at2"/>
<dbReference type="Proteomes" id="UP000315540">
    <property type="component" value="Unassembled WGS sequence"/>
</dbReference>
<protein>
    <submittedName>
        <fullName evidence="1">Uncharacterized protein</fullName>
    </submittedName>
</protein>
<evidence type="ECO:0000313" key="2">
    <source>
        <dbReference type="Proteomes" id="UP000315540"/>
    </source>
</evidence>
<dbReference type="EMBL" id="VFWZ01000002">
    <property type="protein sequence ID" value="TPN86901.1"/>
    <property type="molecule type" value="Genomic_DNA"/>
</dbReference>
<proteinExistence type="predicted"/>
<accession>A0A504JK68</accession>
<reference evidence="1 2" key="1">
    <citation type="submission" date="2019-06" db="EMBL/GenBank/DDBJ databases">
        <authorList>
            <person name="Meng X."/>
        </authorList>
    </citation>
    <scope>NUCLEOTIDE SEQUENCE [LARGE SCALE GENOMIC DNA]</scope>
    <source>
        <strain evidence="1 2">M625</strain>
    </source>
</reference>